<evidence type="ECO:0000313" key="3">
    <source>
        <dbReference type="Proteomes" id="UP000828390"/>
    </source>
</evidence>
<accession>A0A9D3YVB0</accession>
<comment type="caution">
    <text evidence="2">The sequence shown here is derived from an EMBL/GenBank/DDBJ whole genome shotgun (WGS) entry which is preliminary data.</text>
</comment>
<feature type="transmembrane region" description="Helical" evidence="1">
    <location>
        <begin position="13"/>
        <end position="34"/>
    </location>
</feature>
<keyword evidence="1" id="KW-1133">Transmembrane helix</keyword>
<keyword evidence="1" id="KW-0812">Transmembrane</keyword>
<reference evidence="2" key="1">
    <citation type="journal article" date="2019" name="bioRxiv">
        <title>The Genome of the Zebra Mussel, Dreissena polymorpha: A Resource for Invasive Species Research.</title>
        <authorList>
            <person name="McCartney M.A."/>
            <person name="Auch B."/>
            <person name="Kono T."/>
            <person name="Mallez S."/>
            <person name="Zhang Y."/>
            <person name="Obille A."/>
            <person name="Becker A."/>
            <person name="Abrahante J.E."/>
            <person name="Garbe J."/>
            <person name="Badalamenti J.P."/>
            <person name="Herman A."/>
            <person name="Mangelson H."/>
            <person name="Liachko I."/>
            <person name="Sullivan S."/>
            <person name="Sone E.D."/>
            <person name="Koren S."/>
            <person name="Silverstein K.A.T."/>
            <person name="Beckman K.B."/>
            <person name="Gohl D.M."/>
        </authorList>
    </citation>
    <scope>NUCLEOTIDE SEQUENCE</scope>
    <source>
        <strain evidence="2">Duluth1</strain>
        <tissue evidence="2">Whole animal</tissue>
    </source>
</reference>
<name>A0A9D3YVB0_DREPO</name>
<evidence type="ECO:0000256" key="1">
    <source>
        <dbReference type="SAM" id="Phobius"/>
    </source>
</evidence>
<keyword evidence="3" id="KW-1185">Reference proteome</keyword>
<protein>
    <submittedName>
        <fullName evidence="2">Uncharacterized protein</fullName>
    </submittedName>
</protein>
<sequence length="171" mass="19280">MKHSEQHFCIRDFVLYVAVIGHYTPCLIKVFFYIKVFMIMRRQAMIVGSTDADSNVAVGIATITGLRINVIPVPNERNGKTMDTDQKHARYSNDNKLTQCQLLTTNGFGASNHSSPPPSTSRCTNASIRETIHTYNNRSQQRGRAPKTTAGNCRGWRIFVTLKYVVRSNLI</sequence>
<dbReference type="Proteomes" id="UP000828390">
    <property type="component" value="Unassembled WGS sequence"/>
</dbReference>
<organism evidence="2 3">
    <name type="scientific">Dreissena polymorpha</name>
    <name type="common">Zebra mussel</name>
    <name type="synonym">Mytilus polymorpha</name>
    <dbReference type="NCBI Taxonomy" id="45954"/>
    <lineage>
        <taxon>Eukaryota</taxon>
        <taxon>Metazoa</taxon>
        <taxon>Spiralia</taxon>
        <taxon>Lophotrochozoa</taxon>
        <taxon>Mollusca</taxon>
        <taxon>Bivalvia</taxon>
        <taxon>Autobranchia</taxon>
        <taxon>Heteroconchia</taxon>
        <taxon>Euheterodonta</taxon>
        <taxon>Imparidentia</taxon>
        <taxon>Neoheterodontei</taxon>
        <taxon>Myida</taxon>
        <taxon>Dreissenoidea</taxon>
        <taxon>Dreissenidae</taxon>
        <taxon>Dreissena</taxon>
    </lineage>
</organism>
<keyword evidence="1" id="KW-0472">Membrane</keyword>
<dbReference type="AlphaFoldDB" id="A0A9D3YVB0"/>
<evidence type="ECO:0000313" key="2">
    <source>
        <dbReference type="EMBL" id="KAH3705206.1"/>
    </source>
</evidence>
<dbReference type="EMBL" id="JAIWYP010000015">
    <property type="protein sequence ID" value="KAH3705206.1"/>
    <property type="molecule type" value="Genomic_DNA"/>
</dbReference>
<proteinExistence type="predicted"/>
<gene>
    <name evidence="2" type="ORF">DPMN_080272</name>
</gene>
<reference evidence="2" key="2">
    <citation type="submission" date="2020-11" db="EMBL/GenBank/DDBJ databases">
        <authorList>
            <person name="McCartney M.A."/>
            <person name="Auch B."/>
            <person name="Kono T."/>
            <person name="Mallez S."/>
            <person name="Becker A."/>
            <person name="Gohl D.M."/>
            <person name="Silverstein K.A.T."/>
            <person name="Koren S."/>
            <person name="Bechman K.B."/>
            <person name="Herman A."/>
            <person name="Abrahante J.E."/>
            <person name="Garbe J."/>
        </authorList>
    </citation>
    <scope>NUCLEOTIDE SEQUENCE</scope>
    <source>
        <strain evidence="2">Duluth1</strain>
        <tissue evidence="2">Whole animal</tissue>
    </source>
</reference>